<dbReference type="STRING" id="671072.PL9214291400"/>
<keyword evidence="2" id="KW-1185">Reference proteome</keyword>
<reference evidence="2" key="1">
    <citation type="submission" date="2015-10" db="EMBL/GenBank/DDBJ databases">
        <authorList>
            <person name="Regsiter A."/>
            <person name="william w."/>
        </authorList>
    </citation>
    <scope>NUCLEOTIDE SEQUENCE [LARGE SCALE GENOMIC DNA]</scope>
</reference>
<dbReference type="EMBL" id="CZDF01000132">
    <property type="protein sequence ID" value="CUR31807.1"/>
    <property type="molecule type" value="Genomic_DNA"/>
</dbReference>
<evidence type="ECO:0000313" key="1">
    <source>
        <dbReference type="EMBL" id="CUR31807.1"/>
    </source>
</evidence>
<name>A0A1J1LGZ7_9CYAN</name>
<sequence>MLIRYFSANNQRAYTLTFGQRTHRLAKVILLIVFRVSFYNLRKSFNQIQVLISSL</sequence>
<organism evidence="1 2">
    <name type="scientific">Planktothrix tepida PCC 9214</name>
    <dbReference type="NCBI Taxonomy" id="671072"/>
    <lineage>
        <taxon>Bacteria</taxon>
        <taxon>Bacillati</taxon>
        <taxon>Cyanobacteriota</taxon>
        <taxon>Cyanophyceae</taxon>
        <taxon>Oscillatoriophycideae</taxon>
        <taxon>Oscillatoriales</taxon>
        <taxon>Microcoleaceae</taxon>
        <taxon>Planktothrix</taxon>
    </lineage>
</organism>
<gene>
    <name evidence="1" type="ORF">PL9214291400</name>
</gene>
<dbReference type="Proteomes" id="UP000184315">
    <property type="component" value="Unassembled WGS sequence"/>
</dbReference>
<evidence type="ECO:0000313" key="2">
    <source>
        <dbReference type="Proteomes" id="UP000184315"/>
    </source>
</evidence>
<proteinExistence type="predicted"/>
<protein>
    <submittedName>
        <fullName evidence="1">Uncharacterized protein</fullName>
    </submittedName>
</protein>
<dbReference type="AlphaFoldDB" id="A0A1J1LGZ7"/>
<accession>A0A1J1LGZ7</accession>